<keyword evidence="1" id="KW-0732">Signal</keyword>
<gene>
    <name evidence="2" type="ORF">MTX78_12295</name>
</gene>
<protein>
    <submittedName>
        <fullName evidence="2">OprO/OprP family phosphate-selective porin</fullName>
    </submittedName>
</protein>
<evidence type="ECO:0000313" key="3">
    <source>
        <dbReference type="Proteomes" id="UP000831113"/>
    </source>
</evidence>
<dbReference type="InterPro" id="IPR010870">
    <property type="entry name" value="Porin_O/P"/>
</dbReference>
<proteinExistence type="predicted"/>
<dbReference type="InterPro" id="IPR023614">
    <property type="entry name" value="Porin_dom_sf"/>
</dbReference>
<dbReference type="RefSeq" id="WP_243794390.1">
    <property type="nucleotide sequence ID" value="NZ_CP094669.1"/>
</dbReference>
<dbReference type="Proteomes" id="UP000831113">
    <property type="component" value="Chromosome"/>
</dbReference>
<feature type="chain" id="PRO_5047429344" evidence="1">
    <location>
        <begin position="19"/>
        <end position="402"/>
    </location>
</feature>
<dbReference type="Pfam" id="PF07396">
    <property type="entry name" value="Porin_O_P"/>
    <property type="match status" value="1"/>
</dbReference>
<feature type="signal peptide" evidence="1">
    <location>
        <begin position="1"/>
        <end position="18"/>
    </location>
</feature>
<sequence>MKKLLLLALAFVVGQAYGQTADSVAQAPATTKKWFESFAIRGYMQARYNRLLETNPDLSCEQCDRSWGNNGGFSLRRVRLILYGQLHERAYFYLQHDFASAPSGSTTVNFGQLRDAYLDLGLDKVNRFRLRIGQSKVPYGFENMQSSQNRLPLDRNDALNSALSNERDLGVMFYWAPTAVRQRFSRLVKDGLKGSGDYGVLGVGVFNGQTSNRPELNNERHVVARLSYPLVVGQQIIEPALQAYSGQYAVAKDQLSAGVKHRPDMNYLDQRVAATFVLYPQPFGVQAEYNAGRGPEFNPQTDSIETQPLHGGYVMLNYRLQYQQQQFYPFLRLQYYDGGKKHERDARSYTVREAELGVEWQPFSSFELVTMYTLSSRRFEDFQRPSNRQRGGLLRLQAQVNF</sequence>
<evidence type="ECO:0000256" key="1">
    <source>
        <dbReference type="SAM" id="SignalP"/>
    </source>
</evidence>
<evidence type="ECO:0000313" key="2">
    <source>
        <dbReference type="EMBL" id="UOG72909.1"/>
    </source>
</evidence>
<dbReference type="Gene3D" id="2.40.160.10">
    <property type="entry name" value="Porin"/>
    <property type="match status" value="1"/>
</dbReference>
<dbReference type="EMBL" id="CP094669">
    <property type="protein sequence ID" value="UOG72909.1"/>
    <property type="molecule type" value="Genomic_DNA"/>
</dbReference>
<reference evidence="2 3" key="1">
    <citation type="submission" date="2022-03" db="EMBL/GenBank/DDBJ databases">
        <title>Hymenobactersp. isolated from the air.</title>
        <authorList>
            <person name="Won M."/>
            <person name="Kwon S.-W."/>
        </authorList>
    </citation>
    <scope>NUCLEOTIDE SEQUENCE [LARGE SCALE GENOMIC DNA]</scope>
    <source>
        <strain evidence="2 3">KACC 21982</strain>
    </source>
</reference>
<name>A0ABY4CTZ1_9BACT</name>
<keyword evidence="3" id="KW-1185">Reference proteome</keyword>
<dbReference type="SUPFAM" id="SSF56935">
    <property type="entry name" value="Porins"/>
    <property type="match status" value="1"/>
</dbReference>
<accession>A0ABY4CTZ1</accession>
<organism evidence="2 3">
    <name type="scientific">Hymenobacter tibetensis</name>
    <dbReference type="NCBI Taxonomy" id="497967"/>
    <lineage>
        <taxon>Bacteria</taxon>
        <taxon>Pseudomonadati</taxon>
        <taxon>Bacteroidota</taxon>
        <taxon>Cytophagia</taxon>
        <taxon>Cytophagales</taxon>
        <taxon>Hymenobacteraceae</taxon>
        <taxon>Hymenobacter</taxon>
    </lineage>
</organism>